<dbReference type="Gene3D" id="1.10.10.60">
    <property type="entry name" value="Homeodomain-like"/>
    <property type="match status" value="1"/>
</dbReference>
<organism evidence="5 6">
    <name type="scientific">Lacipirellula parvula</name>
    <dbReference type="NCBI Taxonomy" id="2650471"/>
    <lineage>
        <taxon>Bacteria</taxon>
        <taxon>Pseudomonadati</taxon>
        <taxon>Planctomycetota</taxon>
        <taxon>Planctomycetia</taxon>
        <taxon>Pirellulales</taxon>
        <taxon>Lacipirellulaceae</taxon>
        <taxon>Lacipirellula</taxon>
    </lineage>
</organism>
<dbReference type="SUPFAM" id="SSF46689">
    <property type="entry name" value="Homeodomain-like"/>
    <property type="match status" value="2"/>
</dbReference>
<dbReference type="InterPro" id="IPR018062">
    <property type="entry name" value="HTH_AraC-typ_CS"/>
</dbReference>
<feature type="domain" description="HTH araC/xylS-type" evidence="4">
    <location>
        <begin position="284"/>
        <end position="382"/>
    </location>
</feature>
<dbReference type="CDD" id="cd01543">
    <property type="entry name" value="PBP1_XylR"/>
    <property type="match status" value="1"/>
</dbReference>
<evidence type="ECO:0000256" key="3">
    <source>
        <dbReference type="ARBA" id="ARBA00023163"/>
    </source>
</evidence>
<keyword evidence="6" id="KW-1185">Reference proteome</keyword>
<dbReference type="InterPro" id="IPR046335">
    <property type="entry name" value="LacI/GalR-like_sensor"/>
</dbReference>
<dbReference type="Proteomes" id="UP000326837">
    <property type="component" value="Chromosome"/>
</dbReference>
<dbReference type="PROSITE" id="PS00041">
    <property type="entry name" value="HTH_ARAC_FAMILY_1"/>
    <property type="match status" value="1"/>
</dbReference>
<keyword evidence="3" id="KW-0804">Transcription</keyword>
<protein>
    <recommendedName>
        <fullName evidence="4">HTH araC/xylS-type domain-containing protein</fullName>
    </recommendedName>
</protein>
<keyword evidence="2" id="KW-0238">DNA-binding</keyword>
<dbReference type="KEGG" id="lpav:PLANPX_3215"/>
<dbReference type="PANTHER" id="PTHR30146:SF24">
    <property type="entry name" value="XYLOSE OPERON REGULATORY PROTEIN"/>
    <property type="match status" value="1"/>
</dbReference>
<dbReference type="PROSITE" id="PS01124">
    <property type="entry name" value="HTH_ARAC_FAMILY_2"/>
    <property type="match status" value="1"/>
</dbReference>
<dbReference type="AlphaFoldDB" id="A0A5K7XHA2"/>
<dbReference type="Gene3D" id="3.40.50.2300">
    <property type="match status" value="2"/>
</dbReference>
<gene>
    <name evidence="5" type="ORF">PLANPX_3215</name>
</gene>
<dbReference type="InterPro" id="IPR018060">
    <property type="entry name" value="HTH_AraC"/>
</dbReference>
<dbReference type="SMART" id="SM00342">
    <property type="entry name" value="HTH_ARAC"/>
    <property type="match status" value="1"/>
</dbReference>
<evidence type="ECO:0000259" key="4">
    <source>
        <dbReference type="PROSITE" id="PS01124"/>
    </source>
</evidence>
<accession>A0A5K7XHA2</accession>
<dbReference type="EMBL" id="AP021861">
    <property type="protein sequence ID" value="BBO33603.1"/>
    <property type="molecule type" value="Genomic_DNA"/>
</dbReference>
<evidence type="ECO:0000313" key="5">
    <source>
        <dbReference type="EMBL" id="BBO33603.1"/>
    </source>
</evidence>
<name>A0A5K7XHA2_9BACT</name>
<dbReference type="InterPro" id="IPR028082">
    <property type="entry name" value="Peripla_BP_I"/>
</dbReference>
<evidence type="ECO:0000256" key="2">
    <source>
        <dbReference type="ARBA" id="ARBA00023125"/>
    </source>
</evidence>
<sequence>MDASTPHVALIIETSMAYGRGLLKGISQYVTEHGYWSTYIDQRSLNDPPPGWLQDWNGHGVIMRAQTRRMAQIVADLKVPAIDTLHQYSGLDVPIVIPDHRAIAVMAAQHLLERHFRHFAFVGVERSYWSKARRDGFVDALRAAGHPCHVYSPLSRRRFTESWEGGQQDLTEWIADLPKPLGIFTAHDLRALCVLDACRRGALNVPEQVSVVGVDNDEPLCMHGDPPLSSVILDHELMGYRAAELLDRMMKGKKYSKKPIMIQPRGVIARRSTDVVAIDDALTAKAVRFIKQHACEGVDVADVARHCGISRRTMERTFAHFLGMSPHDQIVRTKVARAKQLLAETDYALDTVAAKSGLSHAAYLNVLFKREVGQTPGEFRKQMTVASG</sequence>
<dbReference type="RefSeq" id="WP_152099345.1">
    <property type="nucleotide sequence ID" value="NZ_AP021861.1"/>
</dbReference>
<dbReference type="PANTHER" id="PTHR30146">
    <property type="entry name" value="LACI-RELATED TRANSCRIPTIONAL REPRESSOR"/>
    <property type="match status" value="1"/>
</dbReference>
<keyword evidence="1" id="KW-0805">Transcription regulation</keyword>
<dbReference type="Pfam" id="PF12833">
    <property type="entry name" value="HTH_18"/>
    <property type="match status" value="1"/>
</dbReference>
<reference evidence="6" key="1">
    <citation type="submission" date="2019-10" db="EMBL/GenBank/DDBJ databases">
        <title>Lacipirellula parvula gen. nov., sp. nov., representing a lineage of planctomycetes widespread in freshwater anoxic habitats, and description of the family Lacipirellulaceae.</title>
        <authorList>
            <person name="Dedysh S.N."/>
            <person name="Kulichevskaya I.S."/>
            <person name="Beletsky A.V."/>
            <person name="Rakitin A.L."/>
            <person name="Mardanov A.V."/>
            <person name="Ivanova A.A."/>
            <person name="Saltykova V.X."/>
            <person name="Rijpstra W.I.C."/>
            <person name="Sinninghe Damste J.S."/>
            <person name="Ravin N.V."/>
        </authorList>
    </citation>
    <scope>NUCLEOTIDE SEQUENCE [LARGE SCALE GENOMIC DNA]</scope>
    <source>
        <strain evidence="6">PX69</strain>
    </source>
</reference>
<evidence type="ECO:0000313" key="6">
    <source>
        <dbReference type="Proteomes" id="UP000326837"/>
    </source>
</evidence>
<evidence type="ECO:0000256" key="1">
    <source>
        <dbReference type="ARBA" id="ARBA00023015"/>
    </source>
</evidence>
<dbReference type="SUPFAM" id="SSF53822">
    <property type="entry name" value="Periplasmic binding protein-like I"/>
    <property type="match status" value="1"/>
</dbReference>
<dbReference type="GO" id="GO:0000976">
    <property type="term" value="F:transcription cis-regulatory region binding"/>
    <property type="evidence" value="ECO:0007669"/>
    <property type="project" value="TreeGrafter"/>
</dbReference>
<proteinExistence type="predicted"/>
<dbReference type="InterPro" id="IPR009057">
    <property type="entry name" value="Homeodomain-like_sf"/>
</dbReference>
<dbReference type="GO" id="GO:0003700">
    <property type="term" value="F:DNA-binding transcription factor activity"/>
    <property type="evidence" value="ECO:0007669"/>
    <property type="project" value="InterPro"/>
</dbReference>
<dbReference type="Pfam" id="PF13377">
    <property type="entry name" value="Peripla_BP_3"/>
    <property type="match status" value="1"/>
</dbReference>